<dbReference type="EMBL" id="JAQQWM010000007">
    <property type="protein sequence ID" value="KAK8057129.1"/>
    <property type="molecule type" value="Genomic_DNA"/>
</dbReference>
<organism evidence="1 2">
    <name type="scientific">Apiospora saccharicola</name>
    <dbReference type="NCBI Taxonomy" id="335842"/>
    <lineage>
        <taxon>Eukaryota</taxon>
        <taxon>Fungi</taxon>
        <taxon>Dikarya</taxon>
        <taxon>Ascomycota</taxon>
        <taxon>Pezizomycotina</taxon>
        <taxon>Sordariomycetes</taxon>
        <taxon>Xylariomycetidae</taxon>
        <taxon>Amphisphaeriales</taxon>
        <taxon>Apiosporaceae</taxon>
        <taxon>Apiospora</taxon>
    </lineage>
</organism>
<keyword evidence="2" id="KW-1185">Reference proteome</keyword>
<sequence length="125" mass="13537">MADRIVPAVILARPSSSIREVSIVQYKVSVKVEGVVFIDISLRARLGAAGEGRAVPDFFPLLGDILKLGGEPLDDCLLVVDDLFQVSDLGARIVDFVLRAGYELRSDDSMVARACLCSVVAFIRE</sequence>
<accession>A0ABR1UE09</accession>
<protein>
    <submittedName>
        <fullName evidence="1">Uncharacterized protein</fullName>
    </submittedName>
</protein>
<dbReference type="Proteomes" id="UP001446871">
    <property type="component" value="Unassembled WGS sequence"/>
</dbReference>
<gene>
    <name evidence="1" type="ORF">PG996_011066</name>
</gene>
<name>A0ABR1UE09_9PEZI</name>
<comment type="caution">
    <text evidence="1">The sequence shown here is derived from an EMBL/GenBank/DDBJ whole genome shotgun (WGS) entry which is preliminary data.</text>
</comment>
<evidence type="ECO:0000313" key="1">
    <source>
        <dbReference type="EMBL" id="KAK8057129.1"/>
    </source>
</evidence>
<proteinExistence type="predicted"/>
<evidence type="ECO:0000313" key="2">
    <source>
        <dbReference type="Proteomes" id="UP001446871"/>
    </source>
</evidence>
<reference evidence="1 2" key="1">
    <citation type="submission" date="2023-01" db="EMBL/GenBank/DDBJ databases">
        <title>Analysis of 21 Apiospora genomes using comparative genomics revels a genus with tremendous synthesis potential of carbohydrate active enzymes and secondary metabolites.</title>
        <authorList>
            <person name="Sorensen T."/>
        </authorList>
    </citation>
    <scope>NUCLEOTIDE SEQUENCE [LARGE SCALE GENOMIC DNA]</scope>
    <source>
        <strain evidence="1 2">CBS 83171</strain>
    </source>
</reference>